<dbReference type="InterPro" id="IPR045860">
    <property type="entry name" value="Snake_toxin-like_sf"/>
</dbReference>
<evidence type="ECO:0000256" key="1">
    <source>
        <dbReference type="ARBA" id="ARBA00022729"/>
    </source>
</evidence>
<dbReference type="Proteomes" id="UP000001075">
    <property type="component" value="Unassembled WGS sequence"/>
</dbReference>
<dbReference type="InterPro" id="IPR051110">
    <property type="entry name" value="Ly-6/neurotoxin-like_GPI-ap"/>
</dbReference>
<accession>G3I5I5</accession>
<dbReference type="InterPro" id="IPR018363">
    <property type="entry name" value="CD59_antigen_CS"/>
</dbReference>
<feature type="compositionally biased region" description="Acidic residues" evidence="2">
    <location>
        <begin position="26"/>
        <end position="52"/>
    </location>
</feature>
<dbReference type="eggNOG" id="ENOG502SVBD">
    <property type="taxonomic scope" value="Eukaryota"/>
</dbReference>
<dbReference type="GO" id="GO:0070328">
    <property type="term" value="P:triglyceride homeostasis"/>
    <property type="evidence" value="ECO:0007669"/>
    <property type="project" value="TreeGrafter"/>
</dbReference>
<dbReference type="CDD" id="cd23575">
    <property type="entry name" value="TFP_LU_ECD_GPIHBP1"/>
    <property type="match status" value="1"/>
</dbReference>
<dbReference type="PaxDb" id="10029-XP_007614843.1"/>
<dbReference type="EMBL" id="JH001301">
    <property type="protein sequence ID" value="EGW11711.1"/>
    <property type="molecule type" value="Genomic_DNA"/>
</dbReference>
<feature type="region of interest" description="Disordered" evidence="2">
    <location>
        <begin position="148"/>
        <end position="224"/>
    </location>
</feature>
<dbReference type="InParanoid" id="G3I5I5"/>
<dbReference type="PANTHER" id="PTHR16983:SF12">
    <property type="entry name" value="GLYCOSYLPHOSPHATIDYLINOSITOL-ANCHORED HIGH DENSITY LIPOPROTEIN-BINDING PROTEIN 1"/>
    <property type="match status" value="1"/>
</dbReference>
<dbReference type="SUPFAM" id="SSF57302">
    <property type="entry name" value="Snake toxin-like"/>
    <property type="match status" value="1"/>
</dbReference>
<sequence>MFLAWRRLQLKTNVKPIVSGSRQAQEEDGDVDLGPESYGYEDDYEEEEEEETNMVPGSRDRESLQCYICQSLHSGESCNQTQSCYHSKTFCTTFISHGNTDKGLLTTYSMWCTDTCQPFTKTVLGTQVTKSCCQSTLCNIPPWQSPQVQDSLGGQAGSPVDGGARRSQGGIAGSPLDGGVRHPQDGRIDHPQVVKITRPQSDGASLPKGGRANKPQGSGAGCPPGWHKFGNTALLLSLLTSLWTLGV</sequence>
<proteinExistence type="predicted"/>
<organism evidence="4 5">
    <name type="scientific">Cricetulus griseus</name>
    <name type="common">Chinese hamster</name>
    <name type="synonym">Cricetulus barabensis griseus</name>
    <dbReference type="NCBI Taxonomy" id="10029"/>
    <lineage>
        <taxon>Eukaryota</taxon>
        <taxon>Metazoa</taxon>
        <taxon>Chordata</taxon>
        <taxon>Craniata</taxon>
        <taxon>Vertebrata</taxon>
        <taxon>Euteleostomi</taxon>
        <taxon>Mammalia</taxon>
        <taxon>Eutheria</taxon>
        <taxon>Euarchontoglires</taxon>
        <taxon>Glires</taxon>
        <taxon>Rodentia</taxon>
        <taxon>Myomorpha</taxon>
        <taxon>Muroidea</taxon>
        <taxon>Cricetidae</taxon>
        <taxon>Cricetinae</taxon>
        <taxon>Cricetulus</taxon>
    </lineage>
</organism>
<dbReference type="Gene3D" id="2.10.60.10">
    <property type="entry name" value="CD59"/>
    <property type="match status" value="1"/>
</dbReference>
<dbReference type="GO" id="GO:0035473">
    <property type="term" value="F:lipase binding"/>
    <property type="evidence" value="ECO:0007669"/>
    <property type="project" value="TreeGrafter"/>
</dbReference>
<feature type="compositionally biased region" description="Basic and acidic residues" evidence="2">
    <location>
        <begin position="179"/>
        <end position="192"/>
    </location>
</feature>
<dbReference type="AlphaFoldDB" id="G3I5I5"/>
<reference evidence="5" key="1">
    <citation type="journal article" date="2011" name="Nat. Biotechnol.">
        <title>The genomic sequence of the Chinese hamster ovary (CHO)-K1 cell line.</title>
        <authorList>
            <person name="Xu X."/>
            <person name="Nagarajan H."/>
            <person name="Lewis N.E."/>
            <person name="Pan S."/>
            <person name="Cai Z."/>
            <person name="Liu X."/>
            <person name="Chen W."/>
            <person name="Xie M."/>
            <person name="Wang W."/>
            <person name="Hammond S."/>
            <person name="Andersen M.R."/>
            <person name="Neff N."/>
            <person name="Passarelli B."/>
            <person name="Koh W."/>
            <person name="Fan H.C."/>
            <person name="Wang J."/>
            <person name="Gui Y."/>
            <person name="Lee K.H."/>
            <person name="Betenbaugh M.J."/>
            <person name="Quake S.R."/>
            <person name="Famili I."/>
            <person name="Palsson B.O."/>
            <person name="Wang J."/>
        </authorList>
    </citation>
    <scope>NUCLEOTIDE SEQUENCE [LARGE SCALE GENOMIC DNA]</scope>
    <source>
        <strain evidence="5">CHO K1 cell line</strain>
    </source>
</reference>
<keyword evidence="1" id="KW-0732">Signal</keyword>
<protein>
    <submittedName>
        <fullName evidence="4">Glycosylphosphatidylinositol-anchored high density lipoprotein-binding protein 1</fullName>
    </submittedName>
</protein>
<dbReference type="FunCoup" id="G3I5I5">
    <property type="interactions" value="12"/>
</dbReference>
<dbReference type="PANTHER" id="PTHR16983">
    <property type="entry name" value="UPAR/LY6 DOMAIN-CONTAINING PROTEIN"/>
    <property type="match status" value="1"/>
</dbReference>
<feature type="region of interest" description="Disordered" evidence="2">
    <location>
        <begin position="19"/>
        <end position="57"/>
    </location>
</feature>
<dbReference type="InterPro" id="IPR035076">
    <property type="entry name" value="Toxin/TOLIP"/>
</dbReference>
<evidence type="ECO:0000313" key="5">
    <source>
        <dbReference type="Proteomes" id="UP000001075"/>
    </source>
</evidence>
<evidence type="ECO:0000256" key="2">
    <source>
        <dbReference type="SAM" id="MobiDB-lite"/>
    </source>
</evidence>
<dbReference type="Pfam" id="PF00087">
    <property type="entry name" value="Toxin_TOLIP"/>
    <property type="match status" value="1"/>
</dbReference>
<dbReference type="PROSITE" id="PS00983">
    <property type="entry name" value="LY6_UPAR"/>
    <property type="match status" value="1"/>
</dbReference>
<dbReference type="GO" id="GO:0030550">
    <property type="term" value="F:acetylcholine receptor inhibitor activity"/>
    <property type="evidence" value="ECO:0007669"/>
    <property type="project" value="TreeGrafter"/>
</dbReference>
<feature type="domain" description="Snake toxin/toxin-like" evidence="3">
    <location>
        <begin position="64"/>
        <end position="139"/>
    </location>
</feature>
<dbReference type="FunFam" id="2.10.60.10:FF:000003">
    <property type="entry name" value="lymphocyte antigen 6E isoform X1"/>
    <property type="match status" value="1"/>
</dbReference>
<dbReference type="GO" id="GO:0035478">
    <property type="term" value="F:chylomicron binding"/>
    <property type="evidence" value="ECO:0007669"/>
    <property type="project" value="TreeGrafter"/>
</dbReference>
<evidence type="ECO:0000259" key="3">
    <source>
        <dbReference type="Pfam" id="PF00087"/>
    </source>
</evidence>
<name>G3I5I5_CRIGR</name>
<evidence type="ECO:0000313" key="4">
    <source>
        <dbReference type="EMBL" id="EGW11711.1"/>
    </source>
</evidence>
<gene>
    <name evidence="4" type="ORF">I79_018733</name>
</gene>
<dbReference type="GO" id="GO:0005886">
    <property type="term" value="C:plasma membrane"/>
    <property type="evidence" value="ECO:0007669"/>
    <property type="project" value="TreeGrafter"/>
</dbReference>
<keyword evidence="4" id="KW-0449">Lipoprotein</keyword>
<dbReference type="STRING" id="10029.G3I5I5"/>